<evidence type="ECO:0000313" key="3">
    <source>
        <dbReference type="Proteomes" id="UP000312032"/>
    </source>
</evidence>
<feature type="transmembrane region" description="Helical" evidence="1">
    <location>
        <begin position="104"/>
        <end position="127"/>
    </location>
</feature>
<keyword evidence="1" id="KW-1133">Transmembrane helix</keyword>
<keyword evidence="1" id="KW-0472">Membrane</keyword>
<reference evidence="2 3" key="1">
    <citation type="submission" date="2019-06" db="EMBL/GenBank/DDBJ databases">
        <authorList>
            <person name="Li J."/>
        </authorList>
    </citation>
    <scope>NUCLEOTIDE SEQUENCE [LARGE SCALE GENOMIC DNA]</scope>
    <source>
        <strain evidence="2 3">LMG 28165</strain>
    </source>
</reference>
<sequence length="239" mass="25718">MSAIERYRKDLHPHPAAVWPTAISFGAIFAGLSLENPLICIPAIVILIASGIWAWRSTKVNPQLEVVEYRSGDYPTLLLVAKPFIPLIASFPASWLAIDSLQSPLAGALAAGTAHALGLSVVLRSGYQVQRVGNRRLKRLLQTSSLEGVTTSGVNAAEAHGDFLAAMVACGAVDGVFVRDVTLSALLDAPEAEIREDMDLLDKAELVKTRWQYDSHGKRRPEASLTPLAVKTISAARSR</sequence>
<evidence type="ECO:0000256" key="1">
    <source>
        <dbReference type="SAM" id="Phobius"/>
    </source>
</evidence>
<dbReference type="EMBL" id="VDHJ01000010">
    <property type="protein sequence ID" value="TNL96647.1"/>
    <property type="molecule type" value="Genomic_DNA"/>
</dbReference>
<accession>A0A5C4U2E8</accession>
<dbReference type="Proteomes" id="UP000312032">
    <property type="component" value="Unassembled WGS sequence"/>
</dbReference>
<name>A0A5C4U2E8_9CORY</name>
<feature type="transmembrane region" description="Helical" evidence="1">
    <location>
        <begin position="12"/>
        <end position="30"/>
    </location>
</feature>
<dbReference type="AlphaFoldDB" id="A0A5C4U2E8"/>
<keyword evidence="1" id="KW-0812">Transmembrane</keyword>
<comment type="caution">
    <text evidence="2">The sequence shown here is derived from an EMBL/GenBank/DDBJ whole genome shotgun (WGS) entry which is preliminary data.</text>
</comment>
<gene>
    <name evidence="2" type="ORF">FHE74_08085</name>
</gene>
<feature type="transmembrane region" description="Helical" evidence="1">
    <location>
        <begin position="36"/>
        <end position="55"/>
    </location>
</feature>
<proteinExistence type="predicted"/>
<protein>
    <submittedName>
        <fullName evidence="2">Uncharacterized protein</fullName>
    </submittedName>
</protein>
<evidence type="ECO:0000313" key="2">
    <source>
        <dbReference type="EMBL" id="TNL96647.1"/>
    </source>
</evidence>
<feature type="transmembrane region" description="Helical" evidence="1">
    <location>
        <begin position="76"/>
        <end position="98"/>
    </location>
</feature>
<keyword evidence="3" id="KW-1185">Reference proteome</keyword>
<dbReference type="RefSeq" id="WP_139466001.1">
    <property type="nucleotide sequence ID" value="NZ_VDHJ01000010.1"/>
</dbReference>
<organism evidence="2 3">
    <name type="scientific">Corynebacterium tapiri</name>
    <dbReference type="NCBI Taxonomy" id="1448266"/>
    <lineage>
        <taxon>Bacteria</taxon>
        <taxon>Bacillati</taxon>
        <taxon>Actinomycetota</taxon>
        <taxon>Actinomycetes</taxon>
        <taxon>Mycobacteriales</taxon>
        <taxon>Corynebacteriaceae</taxon>
        <taxon>Corynebacterium</taxon>
    </lineage>
</organism>